<feature type="transmembrane region" description="Helical" evidence="1">
    <location>
        <begin position="60"/>
        <end position="78"/>
    </location>
</feature>
<keyword evidence="3" id="KW-1185">Reference proteome</keyword>
<proteinExistence type="predicted"/>
<dbReference type="Pfam" id="PF13129">
    <property type="entry name" value="DUF3953"/>
    <property type="match status" value="1"/>
</dbReference>
<dbReference type="RefSeq" id="WP_188390758.1">
    <property type="nucleotide sequence ID" value="NZ_BMEV01000005.1"/>
</dbReference>
<dbReference type="Proteomes" id="UP000602050">
    <property type="component" value="Unassembled WGS sequence"/>
</dbReference>
<evidence type="ECO:0008006" key="4">
    <source>
        <dbReference type="Google" id="ProtNLM"/>
    </source>
</evidence>
<name>A0A8J3EIY9_9BACI</name>
<evidence type="ECO:0000256" key="1">
    <source>
        <dbReference type="SAM" id="Phobius"/>
    </source>
</evidence>
<sequence length="103" mass="11613">MWIFIGFVIVIILLTFRKYRSDPEYKQHPGLKIIRAIISVIVILLAGYGLITENFSFQPLMLFFLGLLLLVIGIGELQKGQKPGGYLCMAIGVFISLESFFLS</sequence>
<dbReference type="InterPro" id="IPR025018">
    <property type="entry name" value="DUF3953"/>
</dbReference>
<feature type="transmembrane region" description="Helical" evidence="1">
    <location>
        <begin position="33"/>
        <end position="51"/>
    </location>
</feature>
<gene>
    <name evidence="2" type="ORF">GCM10010978_04620</name>
</gene>
<reference evidence="2" key="2">
    <citation type="submission" date="2020-09" db="EMBL/GenBank/DDBJ databases">
        <authorList>
            <person name="Sun Q."/>
            <person name="Zhou Y."/>
        </authorList>
    </citation>
    <scope>NUCLEOTIDE SEQUENCE</scope>
    <source>
        <strain evidence="2">CGMCC 1.12360</strain>
    </source>
</reference>
<keyword evidence="1" id="KW-0812">Transmembrane</keyword>
<dbReference type="AlphaFoldDB" id="A0A8J3EIY9"/>
<evidence type="ECO:0000313" key="3">
    <source>
        <dbReference type="Proteomes" id="UP000602050"/>
    </source>
</evidence>
<evidence type="ECO:0000313" key="2">
    <source>
        <dbReference type="EMBL" id="GGH70070.1"/>
    </source>
</evidence>
<organism evidence="2 3">
    <name type="scientific">Compostibacillus humi</name>
    <dbReference type="NCBI Taxonomy" id="1245525"/>
    <lineage>
        <taxon>Bacteria</taxon>
        <taxon>Bacillati</taxon>
        <taxon>Bacillota</taxon>
        <taxon>Bacilli</taxon>
        <taxon>Bacillales</taxon>
        <taxon>Bacillaceae</taxon>
        <taxon>Compostibacillus</taxon>
    </lineage>
</organism>
<protein>
    <recommendedName>
        <fullName evidence="4">DUF3953 domain-containing protein</fullName>
    </recommendedName>
</protein>
<keyword evidence="1" id="KW-0472">Membrane</keyword>
<feature type="transmembrane region" description="Helical" evidence="1">
    <location>
        <begin position="84"/>
        <end position="102"/>
    </location>
</feature>
<accession>A0A8J3EIY9</accession>
<comment type="caution">
    <text evidence="2">The sequence shown here is derived from an EMBL/GenBank/DDBJ whole genome shotgun (WGS) entry which is preliminary data.</text>
</comment>
<dbReference type="EMBL" id="BMEV01000005">
    <property type="protein sequence ID" value="GGH70070.1"/>
    <property type="molecule type" value="Genomic_DNA"/>
</dbReference>
<reference evidence="2" key="1">
    <citation type="journal article" date="2014" name="Int. J. Syst. Evol. Microbiol.">
        <title>Complete genome sequence of Corynebacterium casei LMG S-19264T (=DSM 44701T), isolated from a smear-ripened cheese.</title>
        <authorList>
            <consortium name="US DOE Joint Genome Institute (JGI-PGF)"/>
            <person name="Walter F."/>
            <person name="Albersmeier A."/>
            <person name="Kalinowski J."/>
            <person name="Ruckert C."/>
        </authorList>
    </citation>
    <scope>NUCLEOTIDE SEQUENCE</scope>
    <source>
        <strain evidence="2">CGMCC 1.12360</strain>
    </source>
</reference>
<keyword evidence="1" id="KW-1133">Transmembrane helix</keyword>